<dbReference type="EMBL" id="JFKB01000024">
    <property type="protein sequence ID" value="OSQ43572.1"/>
    <property type="molecule type" value="Genomic_DNA"/>
</dbReference>
<accession>A0A1Y2L675</accession>
<keyword evidence="2" id="KW-0808">Transferase</keyword>
<feature type="domain" description="Rhodanese" evidence="1">
    <location>
        <begin position="15"/>
        <end position="103"/>
    </location>
</feature>
<organism evidence="2 3">
    <name type="scientific">Thalassospira alkalitolerans</name>
    <dbReference type="NCBI Taxonomy" id="1293890"/>
    <lineage>
        <taxon>Bacteria</taxon>
        <taxon>Pseudomonadati</taxon>
        <taxon>Pseudomonadota</taxon>
        <taxon>Alphaproteobacteria</taxon>
        <taxon>Rhodospirillales</taxon>
        <taxon>Thalassospiraceae</taxon>
        <taxon>Thalassospira</taxon>
    </lineage>
</organism>
<dbReference type="SMART" id="SM00450">
    <property type="entry name" value="RHOD"/>
    <property type="match status" value="1"/>
</dbReference>
<protein>
    <submittedName>
        <fullName evidence="2">Sulfurtransferase</fullName>
    </submittedName>
</protein>
<evidence type="ECO:0000313" key="2">
    <source>
        <dbReference type="EMBL" id="OSQ43572.1"/>
    </source>
</evidence>
<gene>
    <name evidence="2" type="ORF">TALK_20490</name>
</gene>
<dbReference type="Proteomes" id="UP000193396">
    <property type="component" value="Unassembled WGS sequence"/>
</dbReference>
<proteinExistence type="predicted"/>
<name>A0A1Y2L675_9PROT</name>
<dbReference type="AlphaFoldDB" id="A0A1Y2L675"/>
<dbReference type="GO" id="GO:0016740">
    <property type="term" value="F:transferase activity"/>
    <property type="evidence" value="ECO:0007669"/>
    <property type="project" value="UniProtKB-KW"/>
</dbReference>
<keyword evidence="3" id="KW-1185">Reference proteome</keyword>
<dbReference type="PANTHER" id="PTHR43031:SF17">
    <property type="entry name" value="SULFURTRANSFERASE YTWF-RELATED"/>
    <property type="match status" value="1"/>
</dbReference>
<reference evidence="2 3" key="1">
    <citation type="submission" date="2014-03" db="EMBL/GenBank/DDBJ databases">
        <title>The draft genome sequence of Thalassospira alkalitolerans JCM 18968.</title>
        <authorList>
            <person name="Lai Q."/>
            <person name="Shao Z."/>
        </authorList>
    </citation>
    <scope>NUCLEOTIDE SEQUENCE [LARGE SCALE GENOMIC DNA]</scope>
    <source>
        <strain evidence="2 3">JCM 18968</strain>
    </source>
</reference>
<dbReference type="Gene3D" id="3.40.250.10">
    <property type="entry name" value="Rhodanese-like domain"/>
    <property type="match status" value="1"/>
</dbReference>
<evidence type="ECO:0000259" key="1">
    <source>
        <dbReference type="PROSITE" id="PS50206"/>
    </source>
</evidence>
<dbReference type="STRING" id="1293890.TALK_20490"/>
<evidence type="ECO:0000313" key="3">
    <source>
        <dbReference type="Proteomes" id="UP000193396"/>
    </source>
</evidence>
<dbReference type="SUPFAM" id="SSF52821">
    <property type="entry name" value="Rhodanese/Cell cycle control phosphatase"/>
    <property type="match status" value="1"/>
</dbReference>
<dbReference type="InterPro" id="IPR001763">
    <property type="entry name" value="Rhodanese-like_dom"/>
</dbReference>
<comment type="caution">
    <text evidence="2">The sequence shown here is derived from an EMBL/GenBank/DDBJ whole genome shotgun (WGS) entry which is preliminary data.</text>
</comment>
<sequence length="106" mass="11755">MRDLRCSELSASLEAADPIALVDVREDWEVEICAIDGAHHIPLGDLMGRVGELDPESPVALLCHHGVRSRHAAIMLEDRGFKHVFNVAGGIDVWALEIDPEMIRYD</sequence>
<dbReference type="InterPro" id="IPR036873">
    <property type="entry name" value="Rhodanese-like_dom_sf"/>
</dbReference>
<dbReference type="InterPro" id="IPR050229">
    <property type="entry name" value="GlpE_sulfurtransferase"/>
</dbReference>
<dbReference type="PANTHER" id="PTHR43031">
    <property type="entry name" value="FAD-DEPENDENT OXIDOREDUCTASE"/>
    <property type="match status" value="1"/>
</dbReference>
<dbReference type="PROSITE" id="PS50206">
    <property type="entry name" value="RHODANESE_3"/>
    <property type="match status" value="1"/>
</dbReference>
<dbReference type="Pfam" id="PF00581">
    <property type="entry name" value="Rhodanese"/>
    <property type="match status" value="1"/>
</dbReference>